<name>A0ABZ1SH80_9ACTN</name>
<dbReference type="PROSITE" id="PS51257">
    <property type="entry name" value="PROKAR_LIPOPROTEIN"/>
    <property type="match status" value="1"/>
</dbReference>
<evidence type="ECO:0000259" key="2">
    <source>
        <dbReference type="Pfam" id="PF09084"/>
    </source>
</evidence>
<evidence type="ECO:0000313" key="3">
    <source>
        <dbReference type="EMBL" id="WUP71644.1"/>
    </source>
</evidence>
<sequence length="367" mass="39117">MSTNRRRHRWLASGIAALAASTVLSSCGGSGSSAPAAAGNASAVHALDPAHPVELKVINTSGAFNIALARDYGFFAKYGLSVEESQLANGTQVLAALQGGSGEIGYADLYAGINAKAQGFNLKLVANNNTNAKQFPILVQADGPIKTPADLAGKTIALPPVPQHTVNLRGFLKANGVDPNQVKYSIVQAQASAPQALASNSVDAFFGQWNQAYTNEGQPGAYNFRVLGNPDSSQWSNLKATTAAFWATGEWLENPEHQAVAHAFDKALHASYVWFKTLTPEKLQPILLKYQQIDLSKLTGGDPQKVDNLLTNTQPGPFDFDATQSWYELGLQYAPDKIQKGVDLHDLVFPSALQPEPELIQPPVNAG</sequence>
<dbReference type="PANTHER" id="PTHR30024:SF42">
    <property type="entry name" value="ALIPHATIC SULFONATES-BINDING PROTEIN-RELATED"/>
    <property type="match status" value="1"/>
</dbReference>
<gene>
    <name evidence="3" type="ORF">OG913_19530</name>
</gene>
<evidence type="ECO:0000256" key="1">
    <source>
        <dbReference type="SAM" id="SignalP"/>
    </source>
</evidence>
<accession>A0ABZ1SH80</accession>
<dbReference type="SUPFAM" id="SSF53850">
    <property type="entry name" value="Periplasmic binding protein-like II"/>
    <property type="match status" value="1"/>
</dbReference>
<protein>
    <submittedName>
        <fullName evidence="3">ABC transporter substrate-binding protein</fullName>
    </submittedName>
</protein>
<dbReference type="PANTHER" id="PTHR30024">
    <property type="entry name" value="ALIPHATIC SULFONATES-BINDING PROTEIN-RELATED"/>
    <property type="match status" value="1"/>
</dbReference>
<organism evidence="3 4">
    <name type="scientific">Microbispora hainanensis</name>
    <dbReference type="NCBI Taxonomy" id="568844"/>
    <lineage>
        <taxon>Bacteria</taxon>
        <taxon>Bacillati</taxon>
        <taxon>Actinomycetota</taxon>
        <taxon>Actinomycetes</taxon>
        <taxon>Streptosporangiales</taxon>
        <taxon>Streptosporangiaceae</taxon>
        <taxon>Microbispora</taxon>
    </lineage>
</organism>
<feature type="signal peptide" evidence="1">
    <location>
        <begin position="1"/>
        <end position="25"/>
    </location>
</feature>
<dbReference type="Proteomes" id="UP001432011">
    <property type="component" value="Chromosome"/>
</dbReference>
<feature type="domain" description="SsuA/THI5-like" evidence="2">
    <location>
        <begin position="66"/>
        <end position="218"/>
    </location>
</feature>
<evidence type="ECO:0000313" key="4">
    <source>
        <dbReference type="Proteomes" id="UP001432011"/>
    </source>
</evidence>
<dbReference type="EMBL" id="CP108085">
    <property type="protein sequence ID" value="WUP71644.1"/>
    <property type="molecule type" value="Genomic_DNA"/>
</dbReference>
<dbReference type="Pfam" id="PF09084">
    <property type="entry name" value="NMT1"/>
    <property type="match status" value="1"/>
</dbReference>
<dbReference type="RefSeq" id="WP_328708166.1">
    <property type="nucleotide sequence ID" value="NZ_CP108085.1"/>
</dbReference>
<dbReference type="InterPro" id="IPR015168">
    <property type="entry name" value="SsuA/THI5"/>
</dbReference>
<keyword evidence="1" id="KW-0732">Signal</keyword>
<dbReference type="Gene3D" id="3.40.190.10">
    <property type="entry name" value="Periplasmic binding protein-like II"/>
    <property type="match status" value="2"/>
</dbReference>
<keyword evidence="4" id="KW-1185">Reference proteome</keyword>
<proteinExistence type="predicted"/>
<feature type="chain" id="PRO_5046684922" evidence="1">
    <location>
        <begin position="26"/>
        <end position="367"/>
    </location>
</feature>
<reference evidence="3" key="1">
    <citation type="submission" date="2022-10" db="EMBL/GenBank/DDBJ databases">
        <title>The complete genomes of actinobacterial strains from the NBC collection.</title>
        <authorList>
            <person name="Joergensen T.S."/>
            <person name="Alvarez Arevalo M."/>
            <person name="Sterndorff E.B."/>
            <person name="Faurdal D."/>
            <person name="Vuksanovic O."/>
            <person name="Mourched A.-S."/>
            <person name="Charusanti P."/>
            <person name="Shaw S."/>
            <person name="Blin K."/>
            <person name="Weber T."/>
        </authorList>
    </citation>
    <scope>NUCLEOTIDE SEQUENCE</scope>
    <source>
        <strain evidence="3">NBC_00254</strain>
    </source>
</reference>